<evidence type="ECO:0000256" key="1">
    <source>
        <dbReference type="ARBA" id="ARBA00001974"/>
    </source>
</evidence>
<dbReference type="PRINTS" id="PR00411">
    <property type="entry name" value="PNDRDTASEI"/>
</dbReference>
<dbReference type="PANTHER" id="PTHR43557:SF2">
    <property type="entry name" value="RIESKE DOMAIN-CONTAINING PROTEIN-RELATED"/>
    <property type="match status" value="1"/>
</dbReference>
<feature type="domain" description="Reductase C-terminal" evidence="6">
    <location>
        <begin position="328"/>
        <end position="390"/>
    </location>
</feature>
<sequence>MHTITIVGASVAGIRSAEALRSAGYDGRLVLVGDDPHRPYDRPPLSKAFLAGDLDAEAIGLLDAEEEAGLALEMRLGVAAARLDPAGGRVVLADGGDVATDGVVVATGGRARRLPGTEGVEGVHTLRTLDDALALGAALRAGSPRVAIVGGGFIGAEVASTCRSMGLEVTVLDGLPLPLAPVLGPRIARSCVDLHAGHGTDLRPGAAVAGLATVPAREARGRRVVGVELGDGTTVPADVVVVGIGIVPNTEWLEGSGLRIANGVRTDAGMVTDLPNVVAVGDVARYGDGDAGRRHEHWTSAGEQAAVAAANLLADAGRPGATFRPSGYVWSEQYGRMLQLAGHPSAADHVDVVDGEPADGRFVARYVDGEGVTTGVFGMGNPRVFGRVRRSELGRPARAA</sequence>
<dbReference type="PRINTS" id="PR00368">
    <property type="entry name" value="FADPNR"/>
</dbReference>
<dbReference type="SUPFAM" id="SSF51905">
    <property type="entry name" value="FAD/NAD(P)-binding domain"/>
    <property type="match status" value="2"/>
</dbReference>
<organism evidence="7 8">
    <name type="scientific">Actinomycetospora aeridis</name>
    <dbReference type="NCBI Taxonomy" id="3129231"/>
    <lineage>
        <taxon>Bacteria</taxon>
        <taxon>Bacillati</taxon>
        <taxon>Actinomycetota</taxon>
        <taxon>Actinomycetes</taxon>
        <taxon>Pseudonocardiales</taxon>
        <taxon>Pseudonocardiaceae</taxon>
        <taxon>Actinomycetospora</taxon>
    </lineage>
</organism>
<dbReference type="InterPro" id="IPR016156">
    <property type="entry name" value="FAD/NAD-linked_Rdtase_dimer_sf"/>
</dbReference>
<dbReference type="Gene3D" id="3.30.390.30">
    <property type="match status" value="1"/>
</dbReference>
<dbReference type="SUPFAM" id="SSF55424">
    <property type="entry name" value="FAD/NAD-linked reductases, dimerisation (C-terminal) domain"/>
    <property type="match status" value="1"/>
</dbReference>
<dbReference type="Proteomes" id="UP001370100">
    <property type="component" value="Unassembled WGS sequence"/>
</dbReference>
<keyword evidence="2" id="KW-0285">Flavoprotein</keyword>
<name>A0ABU8N2V2_9PSEU</name>
<keyword evidence="8" id="KW-1185">Reference proteome</keyword>
<reference evidence="7 8" key="1">
    <citation type="submission" date="2024-03" db="EMBL/GenBank/DDBJ databases">
        <title>Actinomycetospora sp. OC33-EN06, a novel actinomycete isolated from wild orchid (Aerides multiflora).</title>
        <authorList>
            <person name="Suriyachadkun C."/>
        </authorList>
    </citation>
    <scope>NUCLEOTIDE SEQUENCE [LARGE SCALE GENOMIC DNA]</scope>
    <source>
        <strain evidence="7 8">OC33-EN06</strain>
    </source>
</reference>
<dbReference type="Pfam" id="PF07992">
    <property type="entry name" value="Pyr_redox_2"/>
    <property type="match status" value="1"/>
</dbReference>
<keyword evidence="4" id="KW-0560">Oxidoreductase</keyword>
<protein>
    <submittedName>
        <fullName evidence="7">FAD-dependent oxidoreductase</fullName>
    </submittedName>
</protein>
<evidence type="ECO:0000259" key="5">
    <source>
        <dbReference type="Pfam" id="PF07992"/>
    </source>
</evidence>
<dbReference type="PANTHER" id="PTHR43557">
    <property type="entry name" value="APOPTOSIS-INDUCING FACTOR 1"/>
    <property type="match status" value="1"/>
</dbReference>
<proteinExistence type="predicted"/>
<dbReference type="InterPro" id="IPR023753">
    <property type="entry name" value="FAD/NAD-binding_dom"/>
</dbReference>
<dbReference type="Pfam" id="PF14759">
    <property type="entry name" value="Reductase_C"/>
    <property type="match status" value="1"/>
</dbReference>
<dbReference type="Gene3D" id="3.50.50.60">
    <property type="entry name" value="FAD/NAD(P)-binding domain"/>
    <property type="match status" value="2"/>
</dbReference>
<dbReference type="EMBL" id="JBBEGL010000001">
    <property type="protein sequence ID" value="MEJ2885774.1"/>
    <property type="molecule type" value="Genomic_DNA"/>
</dbReference>
<comment type="caution">
    <text evidence="7">The sequence shown here is derived from an EMBL/GenBank/DDBJ whole genome shotgun (WGS) entry which is preliminary data.</text>
</comment>
<dbReference type="InterPro" id="IPR050446">
    <property type="entry name" value="FAD-oxidoreductase/Apoptosis"/>
</dbReference>
<gene>
    <name evidence="7" type="ORF">WCD41_04880</name>
</gene>
<dbReference type="RefSeq" id="WP_337712237.1">
    <property type="nucleotide sequence ID" value="NZ_JBBEGL010000001.1"/>
</dbReference>
<dbReference type="InterPro" id="IPR036188">
    <property type="entry name" value="FAD/NAD-bd_sf"/>
</dbReference>
<evidence type="ECO:0000256" key="3">
    <source>
        <dbReference type="ARBA" id="ARBA00022827"/>
    </source>
</evidence>
<evidence type="ECO:0000313" key="8">
    <source>
        <dbReference type="Proteomes" id="UP001370100"/>
    </source>
</evidence>
<evidence type="ECO:0000259" key="6">
    <source>
        <dbReference type="Pfam" id="PF14759"/>
    </source>
</evidence>
<dbReference type="InterPro" id="IPR028202">
    <property type="entry name" value="Reductase_C"/>
</dbReference>
<evidence type="ECO:0000256" key="4">
    <source>
        <dbReference type="ARBA" id="ARBA00023002"/>
    </source>
</evidence>
<accession>A0ABU8N2V2</accession>
<keyword evidence="3" id="KW-0274">FAD</keyword>
<feature type="domain" description="FAD/NAD(P)-binding" evidence="5">
    <location>
        <begin position="4"/>
        <end position="305"/>
    </location>
</feature>
<comment type="cofactor">
    <cofactor evidence="1">
        <name>FAD</name>
        <dbReference type="ChEBI" id="CHEBI:57692"/>
    </cofactor>
</comment>
<evidence type="ECO:0000256" key="2">
    <source>
        <dbReference type="ARBA" id="ARBA00022630"/>
    </source>
</evidence>
<evidence type="ECO:0000313" key="7">
    <source>
        <dbReference type="EMBL" id="MEJ2885774.1"/>
    </source>
</evidence>